<keyword evidence="3" id="KW-1185">Reference proteome</keyword>
<protein>
    <recommendedName>
        <fullName evidence="4">RDD domain-containing protein</fullName>
    </recommendedName>
</protein>
<reference evidence="2 3" key="1">
    <citation type="submission" date="2013-11" db="EMBL/GenBank/DDBJ databases">
        <title>Opisthorchis viverrini - life in the bile duct.</title>
        <authorList>
            <person name="Young N.D."/>
            <person name="Nagarajan N."/>
            <person name="Lin S.J."/>
            <person name="Korhonen P.K."/>
            <person name="Jex A.R."/>
            <person name="Hall R.S."/>
            <person name="Safavi-Hemami H."/>
            <person name="Kaewkong W."/>
            <person name="Bertrand D."/>
            <person name="Gao S."/>
            <person name="Seet Q."/>
            <person name="Wongkham S."/>
            <person name="Teh B.T."/>
            <person name="Wongkham C."/>
            <person name="Intapan P.M."/>
            <person name="Maleewong W."/>
            <person name="Yang X."/>
            <person name="Hu M."/>
            <person name="Wang Z."/>
            <person name="Hofmann A."/>
            <person name="Sternberg P.W."/>
            <person name="Tan P."/>
            <person name="Wang J."/>
            <person name="Gasser R.B."/>
        </authorList>
    </citation>
    <scope>NUCLEOTIDE SEQUENCE [LARGE SCALE GENOMIC DNA]</scope>
</reference>
<dbReference type="InterPro" id="IPR039871">
    <property type="entry name" value="FAM8A1"/>
</dbReference>
<gene>
    <name evidence="2" type="ORF">T265_06380</name>
</gene>
<dbReference type="Proteomes" id="UP000054324">
    <property type="component" value="Unassembled WGS sequence"/>
</dbReference>
<dbReference type="OrthoDB" id="10061042at2759"/>
<dbReference type="CTD" id="20320559"/>
<evidence type="ECO:0000313" key="2">
    <source>
        <dbReference type="EMBL" id="KER26327.1"/>
    </source>
</evidence>
<dbReference type="KEGG" id="ovi:T265_06380"/>
<feature type="compositionally biased region" description="Polar residues" evidence="1">
    <location>
        <begin position="654"/>
        <end position="663"/>
    </location>
</feature>
<accession>A0A074ZKM4</accession>
<dbReference type="PANTHER" id="PTHR13659">
    <property type="entry name" value="AUTOSOMAL HIGHLY CONSERVED PROTEIN"/>
    <property type="match status" value="1"/>
</dbReference>
<dbReference type="EMBL" id="KL596750">
    <property type="protein sequence ID" value="KER26327.1"/>
    <property type="molecule type" value="Genomic_DNA"/>
</dbReference>
<name>A0A074ZKM4_OPIVI</name>
<evidence type="ECO:0000256" key="1">
    <source>
        <dbReference type="SAM" id="MobiDB-lite"/>
    </source>
</evidence>
<feature type="region of interest" description="Disordered" evidence="1">
    <location>
        <begin position="613"/>
        <end position="663"/>
    </location>
</feature>
<evidence type="ECO:0000313" key="3">
    <source>
        <dbReference type="Proteomes" id="UP000054324"/>
    </source>
</evidence>
<dbReference type="AlphaFoldDB" id="A0A074ZKM4"/>
<dbReference type="PANTHER" id="PTHR13659:SF5">
    <property type="entry name" value="PROTEIN FAM8A1"/>
    <property type="match status" value="1"/>
</dbReference>
<evidence type="ECO:0008006" key="4">
    <source>
        <dbReference type="Google" id="ProtNLM"/>
    </source>
</evidence>
<dbReference type="RefSeq" id="XP_009169892.1">
    <property type="nucleotide sequence ID" value="XM_009171628.1"/>
</dbReference>
<feature type="compositionally biased region" description="Polar residues" evidence="1">
    <location>
        <begin position="613"/>
        <end position="625"/>
    </location>
</feature>
<dbReference type="GeneID" id="20320559"/>
<proteinExistence type="predicted"/>
<dbReference type="STRING" id="6198.A0A074ZKM4"/>
<organism evidence="2 3">
    <name type="scientific">Opisthorchis viverrini</name>
    <name type="common">Southeast Asian liver fluke</name>
    <dbReference type="NCBI Taxonomy" id="6198"/>
    <lineage>
        <taxon>Eukaryota</taxon>
        <taxon>Metazoa</taxon>
        <taxon>Spiralia</taxon>
        <taxon>Lophotrochozoa</taxon>
        <taxon>Platyhelminthes</taxon>
        <taxon>Trematoda</taxon>
        <taxon>Digenea</taxon>
        <taxon>Opisthorchiida</taxon>
        <taxon>Opisthorchiata</taxon>
        <taxon>Opisthorchiidae</taxon>
        <taxon>Opisthorchis</taxon>
    </lineage>
</organism>
<sequence>MTSHGKLNSFSRRLPCEVRDRINTYPASMASSGDIIMTTEWSNYYASLEQWVKEQHQALSVSEQQMRQAAEEQNRWWRASFLAQKQYEKEMQRFQLRASQNLAASQRHSAAQVDNRHIPVQFHRYIIPHPWRRVAAEIIDSLILLVIKVAIIYWLSGDTSSSTGFSRLFGFNIFPASEYRTLRRARIWAKSELRKSELFLTRLEQLLFGGDGEQDMSDADGDLFDLDLLLIVDHIGRFFGAIIEAICISRCFFGRGPGGATIGKWIMNLRVVSCDEIIPLPEMVEVVPGSNLGIIRAIVRSVLKSTSFLTIFSFICMMLFRYHRCTYDIIAGSLVVQPLPIVVQMPDQNISLALFMPPWCFSRLAPIKPIFCVVRARWTKWLEREFTDRRFRGSNPTSASRLPCQGLGNMAISQPSCLLRVAWQLGTENMLQPNEKLLIRLLRTLRQPTTGFAPLGACQVDASFCQPYVLLEPKLDGLGNLAVSQPSCFFRVAWQLGTGRVLQLSASSLLQLELPKRTSVFSCYTRQLKDKTTDKKSEVALTGVLVEIIIDSMASVFNTDASLSYNHDLFESLIVKKRTLTQAIWIEPDNKNATDIRWLVEIAGNKTCVRQESTRTPLYRTSSGAATADKPGPHEVGPEFGTLAGPVSRRDLIGQQSGPNSQS</sequence>